<evidence type="ECO:0000313" key="7">
    <source>
        <dbReference type="EMBL" id="GAA4674620.1"/>
    </source>
</evidence>
<name>A0ABP8VX35_9MICO</name>
<evidence type="ECO:0000256" key="3">
    <source>
        <dbReference type="ARBA" id="ARBA00022692"/>
    </source>
</evidence>
<evidence type="ECO:0008006" key="9">
    <source>
        <dbReference type="Google" id="ProtNLM"/>
    </source>
</evidence>
<dbReference type="PANTHER" id="PTHR30250">
    <property type="entry name" value="PST FAMILY PREDICTED COLANIC ACID TRANSPORTER"/>
    <property type="match status" value="1"/>
</dbReference>
<comment type="subcellular location">
    <subcellularLocation>
        <location evidence="1">Cell membrane</location>
        <topology evidence="1">Multi-pass membrane protein</topology>
    </subcellularLocation>
</comment>
<feature type="transmembrane region" description="Helical" evidence="6">
    <location>
        <begin position="36"/>
        <end position="56"/>
    </location>
</feature>
<reference evidence="8" key="1">
    <citation type="journal article" date="2019" name="Int. J. Syst. Evol. Microbiol.">
        <title>The Global Catalogue of Microorganisms (GCM) 10K type strain sequencing project: providing services to taxonomists for standard genome sequencing and annotation.</title>
        <authorList>
            <consortium name="The Broad Institute Genomics Platform"/>
            <consortium name="The Broad Institute Genome Sequencing Center for Infectious Disease"/>
            <person name="Wu L."/>
            <person name="Ma J."/>
        </authorList>
    </citation>
    <scope>NUCLEOTIDE SEQUENCE [LARGE SCALE GENOMIC DNA]</scope>
    <source>
        <strain evidence="8">JCM 18956</strain>
    </source>
</reference>
<dbReference type="EMBL" id="BAABLM010000003">
    <property type="protein sequence ID" value="GAA4674620.1"/>
    <property type="molecule type" value="Genomic_DNA"/>
</dbReference>
<sequence>MSFVESEVPAAALVAERESFLATHQKKVLFGIKSSNLGLITLYQFLLIFVLTRTVGADIYPVVVLLSSIGNYIIGTDLGFSGFVYAHVRERFIRKGVADTDGFVNSSINLYLLIPAAALLVAAFVIPLTLQFSTVLLAGLVIYFASIIFSLPWQMVRSIMMAIDGFMLMETLEFFRRLVLVLLVFAMLVGLPFVGFAIACVAVWVVAFTAAFIALRRRGIDLHPVALPVVGRFARDNRGKVARTASFAGMEFVLYNFPYLLIPALALGGHTLVFYDLFYKVTRFAGVAFNVPIETLLPGMTRAWHEGDKGQVKKIRRQMMLLCLPIFLFAAVLLLFFGKPFFHLLLHDFPIAGSGLVWGMVAMMGLILVQATTGGFLVGVGQYSTLVRVGFAALALAVIIALAGFLLHLGPGTLLVMYLVGYAAYAWLYRNAFSRLLRRTA</sequence>
<feature type="transmembrane region" description="Helical" evidence="6">
    <location>
        <begin position="412"/>
        <end position="429"/>
    </location>
</feature>
<dbReference type="RefSeq" id="WP_345375596.1">
    <property type="nucleotide sequence ID" value="NZ_BAABLM010000003.1"/>
</dbReference>
<feature type="transmembrane region" description="Helical" evidence="6">
    <location>
        <begin position="196"/>
        <end position="215"/>
    </location>
</feature>
<dbReference type="Proteomes" id="UP001501295">
    <property type="component" value="Unassembled WGS sequence"/>
</dbReference>
<dbReference type="InterPro" id="IPR050833">
    <property type="entry name" value="Poly_Biosynth_Transport"/>
</dbReference>
<accession>A0ABP8VX35</accession>
<keyword evidence="2" id="KW-1003">Cell membrane</keyword>
<evidence type="ECO:0000256" key="5">
    <source>
        <dbReference type="ARBA" id="ARBA00023136"/>
    </source>
</evidence>
<evidence type="ECO:0000256" key="2">
    <source>
        <dbReference type="ARBA" id="ARBA00022475"/>
    </source>
</evidence>
<keyword evidence="5 6" id="KW-0472">Membrane</keyword>
<keyword evidence="4 6" id="KW-1133">Transmembrane helix</keyword>
<feature type="transmembrane region" description="Helical" evidence="6">
    <location>
        <begin position="319"/>
        <end position="337"/>
    </location>
</feature>
<evidence type="ECO:0000256" key="4">
    <source>
        <dbReference type="ARBA" id="ARBA00022989"/>
    </source>
</evidence>
<comment type="caution">
    <text evidence="7">The sequence shown here is derived from an EMBL/GenBank/DDBJ whole genome shotgun (WGS) entry which is preliminary data.</text>
</comment>
<feature type="transmembrane region" description="Helical" evidence="6">
    <location>
        <begin position="357"/>
        <end position="379"/>
    </location>
</feature>
<keyword evidence="3 6" id="KW-0812">Transmembrane</keyword>
<feature type="transmembrane region" description="Helical" evidence="6">
    <location>
        <begin position="386"/>
        <end position="406"/>
    </location>
</feature>
<proteinExistence type="predicted"/>
<keyword evidence="8" id="KW-1185">Reference proteome</keyword>
<protein>
    <recommendedName>
        <fullName evidence="9">O-antigen/teichoic acid export membrane protein</fullName>
    </recommendedName>
</protein>
<feature type="transmembrane region" description="Helical" evidence="6">
    <location>
        <begin position="132"/>
        <end position="153"/>
    </location>
</feature>
<dbReference type="PANTHER" id="PTHR30250:SF11">
    <property type="entry name" value="O-ANTIGEN TRANSPORTER-RELATED"/>
    <property type="match status" value="1"/>
</dbReference>
<gene>
    <name evidence="7" type="ORF">GCM10025780_18890</name>
</gene>
<feature type="transmembrane region" description="Helical" evidence="6">
    <location>
        <begin position="174"/>
        <end position="190"/>
    </location>
</feature>
<evidence type="ECO:0000313" key="8">
    <source>
        <dbReference type="Proteomes" id="UP001501295"/>
    </source>
</evidence>
<feature type="transmembrane region" description="Helical" evidence="6">
    <location>
        <begin position="62"/>
        <end position="88"/>
    </location>
</feature>
<evidence type="ECO:0000256" key="1">
    <source>
        <dbReference type="ARBA" id="ARBA00004651"/>
    </source>
</evidence>
<organism evidence="7 8">
    <name type="scientific">Frondihabitans cladoniiphilus</name>
    <dbReference type="NCBI Taxonomy" id="715785"/>
    <lineage>
        <taxon>Bacteria</taxon>
        <taxon>Bacillati</taxon>
        <taxon>Actinomycetota</taxon>
        <taxon>Actinomycetes</taxon>
        <taxon>Micrococcales</taxon>
        <taxon>Microbacteriaceae</taxon>
        <taxon>Frondihabitans</taxon>
    </lineage>
</organism>
<feature type="transmembrane region" description="Helical" evidence="6">
    <location>
        <begin position="108"/>
        <end position="126"/>
    </location>
</feature>
<evidence type="ECO:0000256" key="6">
    <source>
        <dbReference type="SAM" id="Phobius"/>
    </source>
</evidence>